<evidence type="ECO:0000256" key="2">
    <source>
        <dbReference type="ARBA" id="ARBA00006434"/>
    </source>
</evidence>
<dbReference type="PROSITE" id="PS00457">
    <property type="entry name" value="NA_SOLUT_SYMP_2"/>
    <property type="match status" value="1"/>
</dbReference>
<dbReference type="PROSITE" id="PS50283">
    <property type="entry name" value="NA_SOLUT_SYMP_3"/>
    <property type="match status" value="1"/>
</dbReference>
<dbReference type="GO" id="GO:0005412">
    <property type="term" value="F:D-glucose:sodium symporter activity"/>
    <property type="evidence" value="ECO:0007669"/>
    <property type="project" value="TreeGrafter"/>
</dbReference>
<evidence type="ECO:0000313" key="9">
    <source>
        <dbReference type="RefSeq" id="XP_012864903.1"/>
    </source>
</evidence>
<accession>A0A1S3EKI8</accession>
<dbReference type="RefSeq" id="XP_012864903.1">
    <property type="nucleotide sequence ID" value="XM_013009449.1"/>
</dbReference>
<evidence type="ECO:0000256" key="5">
    <source>
        <dbReference type="ARBA" id="ARBA00023136"/>
    </source>
</evidence>
<organism evidence="8 9">
    <name type="scientific">Dipodomys ordii</name>
    <name type="common">Ord's kangaroo rat</name>
    <dbReference type="NCBI Taxonomy" id="10020"/>
    <lineage>
        <taxon>Eukaryota</taxon>
        <taxon>Metazoa</taxon>
        <taxon>Chordata</taxon>
        <taxon>Craniata</taxon>
        <taxon>Vertebrata</taxon>
        <taxon>Euteleostomi</taxon>
        <taxon>Mammalia</taxon>
        <taxon>Eutheria</taxon>
        <taxon>Euarchontoglires</taxon>
        <taxon>Glires</taxon>
        <taxon>Rodentia</taxon>
        <taxon>Castorimorpha</taxon>
        <taxon>Heteromyidae</taxon>
        <taxon>Dipodomyinae</taxon>
        <taxon>Dipodomys</taxon>
    </lineage>
</organism>
<dbReference type="PANTHER" id="PTHR11819:SF110">
    <property type="entry name" value="GENE 5134-RELATED"/>
    <property type="match status" value="1"/>
</dbReference>
<feature type="transmembrane region" description="Helical" evidence="7">
    <location>
        <begin position="369"/>
        <end position="398"/>
    </location>
</feature>
<dbReference type="KEGG" id="dord:105980560"/>
<dbReference type="OrthoDB" id="6132759at2759"/>
<evidence type="ECO:0000256" key="1">
    <source>
        <dbReference type="ARBA" id="ARBA00004141"/>
    </source>
</evidence>
<keyword evidence="5 7" id="KW-0472">Membrane</keyword>
<dbReference type="Gene3D" id="1.20.1730.10">
    <property type="entry name" value="Sodium/glucose cotransporter"/>
    <property type="match status" value="2"/>
</dbReference>
<protein>
    <submittedName>
        <fullName evidence="9">Sodium/glucose cotransporter 1-like</fullName>
    </submittedName>
</protein>
<dbReference type="GeneID" id="105980560"/>
<keyword evidence="4 7" id="KW-1133">Transmembrane helix</keyword>
<dbReference type="InterPro" id="IPR018212">
    <property type="entry name" value="Na/solute_symporter_CS"/>
</dbReference>
<evidence type="ECO:0000256" key="3">
    <source>
        <dbReference type="ARBA" id="ARBA00022692"/>
    </source>
</evidence>
<reference evidence="9" key="1">
    <citation type="submission" date="2025-08" db="UniProtKB">
        <authorList>
            <consortium name="RefSeq"/>
        </authorList>
    </citation>
    <scope>IDENTIFICATION</scope>
    <source>
        <tissue evidence="9">Kidney</tissue>
    </source>
</reference>
<evidence type="ECO:0000256" key="6">
    <source>
        <dbReference type="RuleBase" id="RU362091"/>
    </source>
</evidence>
<feature type="transmembrane region" description="Helical" evidence="7">
    <location>
        <begin position="302"/>
        <end position="322"/>
    </location>
</feature>
<dbReference type="PANTHER" id="PTHR11819">
    <property type="entry name" value="SOLUTE CARRIER FAMILY 5"/>
    <property type="match status" value="1"/>
</dbReference>
<dbReference type="AlphaFoldDB" id="A0A1S3EKI8"/>
<comment type="subcellular location">
    <subcellularLocation>
        <location evidence="1">Membrane</location>
        <topology evidence="1">Multi-pass membrane protein</topology>
    </subcellularLocation>
</comment>
<sequence>MDGLGNYYSVTWNWSTVGFHSHNPMDTMVTIFYLLLVLSIGLWAVLSHNRATVKDFFLAGGNLTWWLIGTSLFAANTGSGHFMGLAGIGASSGIAVGALEWNSILMLFVLGWIFIPIYIKAEVVTLPEYLRKRFGSIRIQLFLSVLYLILHIFSRISLEICYGAMFLKMAWDIDIYQTTLMLLTIAGIYTITGEVSLTIQEFMYSENLGSFREVGGYKELVDKYFHAIPNVVSEGNWTSKPACYLPRSDALHIFRDPISGDIPWPAVVFGASTLSLFYGCADQVSVQRLLAGKNMSHRKGGCLLYGYLKLLPMFLIVIPGMISRILFPNHVACVVPSECQKYCGAQSSCSPMAYPLLVVAVLPTGLQGFMLATVCAALMSSLTSVFNSATTVFTMNIYVWIRPMATEKELMIAGRFFVIILLAITIVWIPVMETSHSETLFEHMQVTRSYLVPPVTALFLLAVLCKRVNEQGAFWGLILGMMIGFFRLLAMFAYGSWTCNGENECPAFICGLHYLYFSTILFLISVLSMLIISLITDPIPDKHLHRLCWSLRNSREKRVALDSGIRWKRLPSNLVHQDLLKDSQTCLWNMWDLFCGLEPWPDSKLTPINSSEGNMEASKEEIECSEILGDAQALDLGETDRKMELTEKKQKDTEYSNVLEKPCWKRTVNVIGIILVLLVVMGHIYYA</sequence>
<feature type="transmembrane region" description="Helical" evidence="7">
    <location>
        <begin position="410"/>
        <end position="429"/>
    </location>
</feature>
<proteinExistence type="inferred from homology"/>
<dbReference type="STRING" id="10020.ENSDORP00000019321"/>
<dbReference type="GO" id="GO:0005886">
    <property type="term" value="C:plasma membrane"/>
    <property type="evidence" value="ECO:0007669"/>
    <property type="project" value="TreeGrafter"/>
</dbReference>
<feature type="transmembrane region" description="Helical" evidence="7">
    <location>
        <begin position="141"/>
        <end position="167"/>
    </location>
</feature>
<keyword evidence="8" id="KW-1185">Reference proteome</keyword>
<dbReference type="NCBIfam" id="TIGR00813">
    <property type="entry name" value="sss"/>
    <property type="match status" value="1"/>
</dbReference>
<dbReference type="FunCoup" id="A0A1S3EKI8">
    <property type="interactions" value="90"/>
</dbReference>
<dbReference type="InParanoid" id="A0A1S3EKI8"/>
<feature type="transmembrane region" description="Helical" evidence="7">
    <location>
        <begin position="449"/>
        <end position="465"/>
    </location>
</feature>
<feature type="transmembrane region" description="Helical" evidence="7">
    <location>
        <begin position="27"/>
        <end position="45"/>
    </location>
</feature>
<dbReference type="InterPro" id="IPR001734">
    <property type="entry name" value="Na/solute_symporter"/>
</dbReference>
<dbReference type="Proteomes" id="UP000081671">
    <property type="component" value="Unplaced"/>
</dbReference>
<feature type="transmembrane region" description="Helical" evidence="7">
    <location>
        <begin position="514"/>
        <end position="536"/>
    </location>
</feature>
<name>A0A1S3EKI8_DIPOR</name>
<evidence type="ECO:0000256" key="7">
    <source>
        <dbReference type="SAM" id="Phobius"/>
    </source>
</evidence>
<feature type="transmembrane region" description="Helical" evidence="7">
    <location>
        <begin position="179"/>
        <end position="199"/>
    </location>
</feature>
<dbReference type="InterPro" id="IPR038377">
    <property type="entry name" value="Na/Glc_symporter_sf"/>
</dbReference>
<comment type="similarity">
    <text evidence="2 6">Belongs to the sodium:solute symporter (SSF) (TC 2.A.21) family.</text>
</comment>
<gene>
    <name evidence="9" type="primary">LOC105980560</name>
</gene>
<feature type="transmembrane region" description="Helical" evidence="7">
    <location>
        <begin position="668"/>
        <end position="686"/>
    </location>
</feature>
<feature type="transmembrane region" description="Helical" evidence="7">
    <location>
        <begin position="104"/>
        <end position="121"/>
    </location>
</feature>
<dbReference type="Pfam" id="PF00474">
    <property type="entry name" value="SSF"/>
    <property type="match status" value="1"/>
</dbReference>
<feature type="transmembrane region" description="Helical" evidence="7">
    <location>
        <begin position="472"/>
        <end position="494"/>
    </location>
</feature>
<evidence type="ECO:0000313" key="8">
    <source>
        <dbReference type="Proteomes" id="UP000081671"/>
    </source>
</evidence>
<evidence type="ECO:0000256" key="4">
    <source>
        <dbReference type="ARBA" id="ARBA00022989"/>
    </source>
</evidence>
<keyword evidence="3 7" id="KW-0812">Transmembrane</keyword>
<feature type="transmembrane region" description="Helical" evidence="7">
    <location>
        <begin position="57"/>
        <end position="75"/>
    </location>
</feature>